<dbReference type="CDD" id="cd03375">
    <property type="entry name" value="TPP_OGFOR"/>
    <property type="match status" value="1"/>
</dbReference>
<reference evidence="4" key="1">
    <citation type="journal article" date="2019" name="Int. J. Syst. Evol. Microbiol.">
        <title>The Global Catalogue of Microorganisms (GCM) 10K type strain sequencing project: providing services to taxonomists for standard genome sequencing and annotation.</title>
        <authorList>
            <consortium name="The Broad Institute Genomics Platform"/>
            <consortium name="The Broad Institute Genome Sequencing Center for Infectious Disease"/>
            <person name="Wu L."/>
            <person name="Ma J."/>
        </authorList>
    </citation>
    <scope>NUCLEOTIDE SEQUENCE [LARGE SCALE GENOMIC DNA]</scope>
    <source>
        <strain evidence="4">JCM 16924</strain>
    </source>
</reference>
<dbReference type="Gene3D" id="3.40.50.970">
    <property type="match status" value="1"/>
</dbReference>
<gene>
    <name evidence="3" type="ORF">GCM10022232_53950</name>
</gene>
<evidence type="ECO:0000259" key="2">
    <source>
        <dbReference type="Pfam" id="PF02775"/>
    </source>
</evidence>
<name>A0ABP7S5S1_9ACTN</name>
<evidence type="ECO:0000313" key="3">
    <source>
        <dbReference type="EMBL" id="GAA4007145.1"/>
    </source>
</evidence>
<dbReference type="PANTHER" id="PTHR48084:SF4">
    <property type="entry name" value="2-OXOGLUTARATE OXIDOREDUCTASE SUBUNIT KORB"/>
    <property type="match status" value="1"/>
</dbReference>
<dbReference type="InterPro" id="IPR029061">
    <property type="entry name" value="THDP-binding"/>
</dbReference>
<evidence type="ECO:0000313" key="4">
    <source>
        <dbReference type="Proteomes" id="UP001500456"/>
    </source>
</evidence>
<dbReference type="RefSeq" id="WP_266435253.1">
    <property type="nucleotide sequence ID" value="NZ_BAAAZX010000016.1"/>
</dbReference>
<dbReference type="SUPFAM" id="SSF52518">
    <property type="entry name" value="Thiamin diphosphate-binding fold (THDP-binding)"/>
    <property type="match status" value="1"/>
</dbReference>
<feature type="domain" description="Thiamine pyrophosphate enzyme TPP-binding" evidence="2">
    <location>
        <begin position="71"/>
        <end position="218"/>
    </location>
</feature>
<evidence type="ECO:0000256" key="1">
    <source>
        <dbReference type="ARBA" id="ARBA00023002"/>
    </source>
</evidence>
<keyword evidence="4" id="KW-1185">Reference proteome</keyword>
<dbReference type="InterPro" id="IPR051457">
    <property type="entry name" value="2-oxoacid:Fd_oxidoreductase"/>
</dbReference>
<protein>
    <submittedName>
        <fullName evidence="3">2-oxoacid:ferredoxin oxidoreductase subunit beta</fullName>
    </submittedName>
</protein>
<keyword evidence="1" id="KW-0560">Oxidoreductase</keyword>
<comment type="caution">
    <text evidence="3">The sequence shown here is derived from an EMBL/GenBank/DDBJ whole genome shotgun (WGS) entry which is preliminary data.</text>
</comment>
<dbReference type="PANTHER" id="PTHR48084">
    <property type="entry name" value="2-OXOGLUTARATE OXIDOREDUCTASE SUBUNIT KORB-RELATED"/>
    <property type="match status" value="1"/>
</dbReference>
<accession>A0ABP7S5S1</accession>
<sequence>MAETSTEGTGTIEALSLVPKAEARQSMKDFKSDQEVRWCPGCGDYAILAAVQGFMPELGLAKENIVFVSGIGCSSRFPYYMNTYGMHSIHGRAPAIATGLASSRRDLSVWVVTGDGDALSIGGNHLIHALRRNVNLKILLFNNRIYGLTKGQYSPTSEVGKITKSTPMGSLDAPFNPVSLAIGAEASFVARTIDSDRKHLTEVLRQAAAHPGTALIEIYQNCNIFNDGAFEALKDKQQAEEAVIRLEHGKPIRFGTDGTRGVVRDPATGDLKVITVTPDNEADVLVHDAHATSPTTAFALSRLADPDTLHHTPIGVLRSVERPVYDTQMTDQLDTAIEQNGKGDLGALLAGGDTWTVVG</sequence>
<dbReference type="Proteomes" id="UP001500456">
    <property type="component" value="Unassembled WGS sequence"/>
</dbReference>
<dbReference type="Pfam" id="PF02775">
    <property type="entry name" value="TPP_enzyme_C"/>
    <property type="match status" value="1"/>
</dbReference>
<organism evidence="3 4">
    <name type="scientific">Streptomyces plumbiresistens</name>
    <dbReference type="NCBI Taxonomy" id="511811"/>
    <lineage>
        <taxon>Bacteria</taxon>
        <taxon>Bacillati</taxon>
        <taxon>Actinomycetota</taxon>
        <taxon>Actinomycetes</taxon>
        <taxon>Kitasatosporales</taxon>
        <taxon>Streptomycetaceae</taxon>
        <taxon>Streptomyces</taxon>
    </lineage>
</organism>
<proteinExistence type="predicted"/>
<dbReference type="InterPro" id="IPR011766">
    <property type="entry name" value="TPP_enzyme_TPP-bd"/>
</dbReference>
<dbReference type="EMBL" id="BAAAZX010000016">
    <property type="protein sequence ID" value="GAA4007145.1"/>
    <property type="molecule type" value="Genomic_DNA"/>
</dbReference>